<dbReference type="Pfam" id="PF13966">
    <property type="entry name" value="zf-RVT"/>
    <property type="match status" value="1"/>
</dbReference>
<dbReference type="AlphaFoldDB" id="A0A392QXV1"/>
<dbReference type="EMBL" id="LXQA010167454">
    <property type="protein sequence ID" value="MCI28702.1"/>
    <property type="molecule type" value="Genomic_DNA"/>
</dbReference>
<evidence type="ECO:0000313" key="3">
    <source>
        <dbReference type="Proteomes" id="UP000265520"/>
    </source>
</evidence>
<dbReference type="InterPro" id="IPR026960">
    <property type="entry name" value="RVT-Znf"/>
</dbReference>
<dbReference type="Proteomes" id="UP000265520">
    <property type="component" value="Unassembled WGS sequence"/>
</dbReference>
<protein>
    <submittedName>
        <fullName evidence="2">Putative ribonuclease H protein</fullName>
    </submittedName>
</protein>
<name>A0A392QXV1_9FABA</name>
<comment type="caution">
    <text evidence="2">The sequence shown here is derived from an EMBL/GenBank/DDBJ whole genome shotgun (WGS) entry which is preliminary data.</text>
</comment>
<keyword evidence="3" id="KW-1185">Reference proteome</keyword>
<sequence>MDAGTAGLFSVKSAFMYLQNMFMMDDINTSTVTALHKLWSNNVPSKVSIFGWRLLLEKLPTREALYRK</sequence>
<accession>A0A392QXV1</accession>
<reference evidence="2 3" key="1">
    <citation type="journal article" date="2018" name="Front. Plant Sci.">
        <title>Red Clover (Trifolium pratense) and Zigzag Clover (T. medium) - A Picture of Genomic Similarities and Differences.</title>
        <authorList>
            <person name="Dluhosova J."/>
            <person name="Istvanek J."/>
            <person name="Nedelnik J."/>
            <person name="Repkova J."/>
        </authorList>
    </citation>
    <scope>NUCLEOTIDE SEQUENCE [LARGE SCALE GENOMIC DNA]</scope>
    <source>
        <strain evidence="3">cv. 10/8</strain>
        <tissue evidence="2">Leaf</tissue>
    </source>
</reference>
<proteinExistence type="predicted"/>
<evidence type="ECO:0000313" key="2">
    <source>
        <dbReference type="EMBL" id="MCI28702.1"/>
    </source>
</evidence>
<evidence type="ECO:0000259" key="1">
    <source>
        <dbReference type="Pfam" id="PF13966"/>
    </source>
</evidence>
<feature type="domain" description="Reverse transcriptase zinc-binding" evidence="1">
    <location>
        <begin position="9"/>
        <end position="66"/>
    </location>
</feature>
<organism evidence="2 3">
    <name type="scientific">Trifolium medium</name>
    <dbReference type="NCBI Taxonomy" id="97028"/>
    <lineage>
        <taxon>Eukaryota</taxon>
        <taxon>Viridiplantae</taxon>
        <taxon>Streptophyta</taxon>
        <taxon>Embryophyta</taxon>
        <taxon>Tracheophyta</taxon>
        <taxon>Spermatophyta</taxon>
        <taxon>Magnoliopsida</taxon>
        <taxon>eudicotyledons</taxon>
        <taxon>Gunneridae</taxon>
        <taxon>Pentapetalae</taxon>
        <taxon>rosids</taxon>
        <taxon>fabids</taxon>
        <taxon>Fabales</taxon>
        <taxon>Fabaceae</taxon>
        <taxon>Papilionoideae</taxon>
        <taxon>50 kb inversion clade</taxon>
        <taxon>NPAAA clade</taxon>
        <taxon>Hologalegina</taxon>
        <taxon>IRL clade</taxon>
        <taxon>Trifolieae</taxon>
        <taxon>Trifolium</taxon>
    </lineage>
</organism>